<proteinExistence type="predicted"/>
<organism evidence="2 3">
    <name type="scientific">Drosophila mauritiana</name>
    <name type="common">Fruit fly</name>
    <dbReference type="NCBI Taxonomy" id="7226"/>
    <lineage>
        <taxon>Eukaryota</taxon>
        <taxon>Metazoa</taxon>
        <taxon>Ecdysozoa</taxon>
        <taxon>Arthropoda</taxon>
        <taxon>Hexapoda</taxon>
        <taxon>Insecta</taxon>
        <taxon>Pterygota</taxon>
        <taxon>Neoptera</taxon>
        <taxon>Endopterygota</taxon>
        <taxon>Diptera</taxon>
        <taxon>Brachycera</taxon>
        <taxon>Muscomorpha</taxon>
        <taxon>Ephydroidea</taxon>
        <taxon>Drosophilidae</taxon>
        <taxon>Drosophila</taxon>
        <taxon>Sophophora</taxon>
    </lineage>
</organism>
<protein>
    <submittedName>
        <fullName evidence="3">Kininogen-1-like</fullName>
    </submittedName>
</protein>
<evidence type="ECO:0000313" key="3">
    <source>
        <dbReference type="RefSeq" id="XP_033154287.1"/>
    </source>
</evidence>
<keyword evidence="2" id="KW-1185">Reference proteome</keyword>
<dbReference type="AlphaFoldDB" id="A0A6P8JDV8"/>
<reference evidence="3" key="1">
    <citation type="submission" date="2025-08" db="UniProtKB">
        <authorList>
            <consortium name="RefSeq"/>
        </authorList>
    </citation>
    <scope>IDENTIFICATION</scope>
    <source>
        <strain evidence="3">Mau12</strain>
        <tissue evidence="3">Whole Body</tissue>
    </source>
</reference>
<name>A0A6P8JDV8_DROMA</name>
<accession>A0A6P8JDV8</accession>
<keyword evidence="1" id="KW-0732">Signal</keyword>
<evidence type="ECO:0000313" key="2">
    <source>
        <dbReference type="Proteomes" id="UP000515162"/>
    </source>
</evidence>
<evidence type="ECO:0000256" key="1">
    <source>
        <dbReference type="SAM" id="SignalP"/>
    </source>
</evidence>
<feature type="signal peptide" evidence="1">
    <location>
        <begin position="1"/>
        <end position="19"/>
    </location>
</feature>
<dbReference type="Proteomes" id="UP000515162">
    <property type="component" value="Chromosome 2R"/>
</dbReference>
<dbReference type="RefSeq" id="XP_033154287.1">
    <property type="nucleotide sequence ID" value="XM_033298396.1"/>
</dbReference>
<feature type="chain" id="PRO_5027604838" evidence="1">
    <location>
        <begin position="20"/>
        <end position="80"/>
    </location>
</feature>
<sequence>MRLILLSIVGLLCLAYALALNEYGADLEDLANLGAEHADSGVREARGYGHGNYGHGNYGHGNYGHGHHGGGGHGHGHYGR</sequence>
<dbReference type="GeneID" id="117137109"/>
<gene>
    <name evidence="3" type="primary">LOC117137109</name>
</gene>